<evidence type="ECO:0000256" key="7">
    <source>
        <dbReference type="ARBA" id="ARBA00022840"/>
    </source>
</evidence>
<comment type="catalytic activity">
    <reaction evidence="9">
        <text>L-tyrosyl-[protein] + ATP = O-phospho-L-tyrosyl-[protein] + ADP + H(+)</text>
        <dbReference type="Rhea" id="RHEA:10596"/>
        <dbReference type="Rhea" id="RHEA-COMP:10136"/>
        <dbReference type="Rhea" id="RHEA-COMP:20101"/>
        <dbReference type="ChEBI" id="CHEBI:15378"/>
        <dbReference type="ChEBI" id="CHEBI:30616"/>
        <dbReference type="ChEBI" id="CHEBI:46858"/>
        <dbReference type="ChEBI" id="CHEBI:61978"/>
        <dbReference type="ChEBI" id="CHEBI:456216"/>
        <dbReference type="EC" id="2.7.10.2"/>
    </reaction>
</comment>
<keyword evidence="11" id="KW-0812">Transmembrane</keyword>
<keyword evidence="15" id="KW-1185">Reference proteome</keyword>
<evidence type="ECO:0000313" key="15">
    <source>
        <dbReference type="Proteomes" id="UP000295499"/>
    </source>
</evidence>
<name>A0A4R6IM34_9SPHI</name>
<dbReference type="GO" id="GO:0042802">
    <property type="term" value="F:identical protein binding"/>
    <property type="evidence" value="ECO:0007669"/>
    <property type="project" value="UniProtKB-ARBA"/>
</dbReference>
<evidence type="ECO:0000256" key="9">
    <source>
        <dbReference type="ARBA" id="ARBA00051245"/>
    </source>
</evidence>
<dbReference type="FunFam" id="3.40.50.300:FF:000527">
    <property type="entry name" value="Tyrosine-protein kinase etk"/>
    <property type="match status" value="1"/>
</dbReference>
<evidence type="ECO:0000256" key="6">
    <source>
        <dbReference type="ARBA" id="ARBA00022777"/>
    </source>
</evidence>
<dbReference type="Gene3D" id="3.40.50.300">
    <property type="entry name" value="P-loop containing nucleotide triphosphate hydrolases"/>
    <property type="match status" value="1"/>
</dbReference>
<comment type="caution">
    <text evidence="14">The sequence shown here is derived from an EMBL/GenBank/DDBJ whole genome shotgun (WGS) entry which is preliminary data.</text>
</comment>
<evidence type="ECO:0000256" key="4">
    <source>
        <dbReference type="ARBA" id="ARBA00022679"/>
    </source>
</evidence>
<gene>
    <name evidence="14" type="ORF">CLV32_2118</name>
</gene>
<dbReference type="GO" id="GO:0005886">
    <property type="term" value="C:plasma membrane"/>
    <property type="evidence" value="ECO:0007669"/>
    <property type="project" value="UniProtKB-ARBA"/>
</dbReference>
<feature type="domain" description="Tyrosine-protein kinase G-rich" evidence="13">
    <location>
        <begin position="435"/>
        <end position="512"/>
    </location>
</feature>
<reference evidence="14 15" key="1">
    <citation type="submission" date="2019-03" db="EMBL/GenBank/DDBJ databases">
        <title>Genomic Encyclopedia of Archaeal and Bacterial Type Strains, Phase II (KMG-II): from individual species to whole genera.</title>
        <authorList>
            <person name="Goeker M."/>
        </authorList>
    </citation>
    <scope>NUCLEOTIDE SEQUENCE [LARGE SCALE GENOMIC DNA]</scope>
    <source>
        <strain evidence="14 15">DSM 19034</strain>
    </source>
</reference>
<feature type="coiled-coil region" evidence="10">
    <location>
        <begin position="306"/>
        <end position="336"/>
    </location>
</feature>
<keyword evidence="4" id="KW-0808">Transferase</keyword>
<feature type="domain" description="AAA" evidence="12">
    <location>
        <begin position="583"/>
        <end position="702"/>
    </location>
</feature>
<evidence type="ECO:0000259" key="13">
    <source>
        <dbReference type="Pfam" id="PF13807"/>
    </source>
</evidence>
<keyword evidence="7" id="KW-0067">ATP-binding</keyword>
<dbReference type="PANTHER" id="PTHR32309">
    <property type="entry name" value="TYROSINE-PROTEIN KINASE"/>
    <property type="match status" value="1"/>
</dbReference>
<proteinExistence type="inferred from homology"/>
<dbReference type="CDD" id="cd05387">
    <property type="entry name" value="BY-kinase"/>
    <property type="match status" value="1"/>
</dbReference>
<keyword evidence="10" id="KW-0175">Coiled coil</keyword>
<protein>
    <recommendedName>
        <fullName evidence="3">non-specific protein-tyrosine kinase</fullName>
        <ecNumber evidence="3">2.7.10.2</ecNumber>
    </recommendedName>
</protein>
<dbReference type="PANTHER" id="PTHR32309:SF13">
    <property type="entry name" value="FERRIC ENTEROBACTIN TRANSPORT PROTEIN FEPE"/>
    <property type="match status" value="1"/>
</dbReference>
<keyword evidence="11" id="KW-0472">Membrane</keyword>
<feature type="transmembrane region" description="Helical" evidence="11">
    <location>
        <begin position="32"/>
        <end position="52"/>
    </location>
</feature>
<dbReference type="AlphaFoldDB" id="A0A4R6IM34"/>
<dbReference type="OrthoDB" id="9794577at2"/>
<evidence type="ECO:0000256" key="2">
    <source>
        <dbReference type="ARBA" id="ARBA00008883"/>
    </source>
</evidence>
<evidence type="ECO:0000256" key="10">
    <source>
        <dbReference type="SAM" id="Coils"/>
    </source>
</evidence>
<dbReference type="EC" id="2.7.10.2" evidence="3"/>
<evidence type="ECO:0000256" key="3">
    <source>
        <dbReference type="ARBA" id="ARBA00011903"/>
    </source>
</evidence>
<evidence type="ECO:0000256" key="8">
    <source>
        <dbReference type="ARBA" id="ARBA00023137"/>
    </source>
</evidence>
<evidence type="ECO:0000256" key="5">
    <source>
        <dbReference type="ARBA" id="ARBA00022741"/>
    </source>
</evidence>
<comment type="similarity">
    <text evidence="2">Belongs to the etk/wzc family.</text>
</comment>
<dbReference type="Proteomes" id="UP000295499">
    <property type="component" value="Unassembled WGS sequence"/>
</dbReference>
<dbReference type="GO" id="GO:0004715">
    <property type="term" value="F:non-membrane spanning protein tyrosine kinase activity"/>
    <property type="evidence" value="ECO:0007669"/>
    <property type="project" value="UniProtKB-EC"/>
</dbReference>
<evidence type="ECO:0000259" key="12">
    <source>
        <dbReference type="Pfam" id="PF13614"/>
    </source>
</evidence>
<dbReference type="NCBIfam" id="TIGR01007">
    <property type="entry name" value="eps_fam"/>
    <property type="match status" value="1"/>
</dbReference>
<dbReference type="InterPro" id="IPR025669">
    <property type="entry name" value="AAA_dom"/>
</dbReference>
<dbReference type="GO" id="GO:0005524">
    <property type="term" value="F:ATP binding"/>
    <property type="evidence" value="ECO:0007669"/>
    <property type="project" value="UniProtKB-KW"/>
</dbReference>
<dbReference type="InterPro" id="IPR027417">
    <property type="entry name" value="P-loop_NTPase"/>
</dbReference>
<dbReference type="Pfam" id="PF13614">
    <property type="entry name" value="AAA_31"/>
    <property type="match status" value="1"/>
</dbReference>
<comment type="similarity">
    <text evidence="1">Belongs to the CpsD/CapB family.</text>
</comment>
<keyword evidence="8" id="KW-0829">Tyrosine-protein kinase</keyword>
<dbReference type="InterPro" id="IPR050445">
    <property type="entry name" value="Bact_polysacc_biosynth/exp"/>
</dbReference>
<dbReference type="EMBL" id="SNWM01000002">
    <property type="protein sequence ID" value="TDO23131.1"/>
    <property type="molecule type" value="Genomic_DNA"/>
</dbReference>
<keyword evidence="11" id="KW-1133">Transmembrane helix</keyword>
<dbReference type="InterPro" id="IPR032807">
    <property type="entry name" value="GNVR"/>
</dbReference>
<sequence length="806" mass="91243">MVNQGIPKAPPGLNTQQEINYGKIIQIILSRWYWIVSTVAIALLIAYINLWYTPATFATGASLKFEEKRSEISELLNVRNVYDRTNKMQSEQFVIRSKDVLTNAVRELDYHISFYLKGRVRTFETYPDKPLDIVVVEQDSTNINKTSFQYESKSANSFLLSFNDGRKKVSHVYKTGELISAGNLKFKILNSLYTKGDDGVYLFHFNAPEDFVGRVNGGLSMSENKSTNILTLTQVDQNPYFAADILNAILVQYVKYDRIQRTVSATQTINFIDTLQRNMSLVVKASGNNFEKFKINAKMLDISGPSTQVTKQLEELEKEKSELQLQRLMIDQLERDIVNNNNVNAINYNLQGITDPLLGGLVGQYNALLLKKQEALITYKPTSTAVQEIEKQMLTVKSAFVSNVKGQREKNKRAIDYVNQQTGAIRQSFNTIPKAEKDFINLQSDFEVNQKVYAYLSEKKLEAQISKAAVTPGAVIVDKAAYNNVPISPIPKSAYTTALMFGLLSGIGLIFLVRLMNPFIFDKETIESLTNIPIIGIIRKYPSKVDENNREILSIKNPKSLFAESVRSVRTNISFLAPDKKSKVICITSEISGEGKSFTSVNLASTLSLIEKKVIIIAADLRKSKLHHTFKTSNLQGLSNYLSGHTSLEKVTFPTEVENLDFIPAGPVPPNPSELLYSQVMQDLLEELRTKYDYIIIDSAPVGLVSDGIPLIRLSDINIFVIRSGVSRYYAASVPERLSKEFSLSNISIILNAFDNDILHSRYYSTNYTTSNYANYYYYSDQSGYTYNNDYFSGEQQKQWWQFWKK</sequence>
<dbReference type="SUPFAM" id="SSF52540">
    <property type="entry name" value="P-loop containing nucleoside triphosphate hydrolases"/>
    <property type="match status" value="1"/>
</dbReference>
<evidence type="ECO:0000256" key="11">
    <source>
        <dbReference type="SAM" id="Phobius"/>
    </source>
</evidence>
<accession>A0A4R6IM34</accession>
<dbReference type="RefSeq" id="WP_133555060.1">
    <property type="nucleotide sequence ID" value="NZ_SNWM01000002.1"/>
</dbReference>
<dbReference type="InterPro" id="IPR005702">
    <property type="entry name" value="Wzc-like_C"/>
</dbReference>
<evidence type="ECO:0000256" key="1">
    <source>
        <dbReference type="ARBA" id="ARBA00007316"/>
    </source>
</evidence>
<keyword evidence="6" id="KW-0418">Kinase</keyword>
<keyword evidence="5" id="KW-0547">Nucleotide-binding</keyword>
<evidence type="ECO:0000313" key="14">
    <source>
        <dbReference type="EMBL" id="TDO23131.1"/>
    </source>
</evidence>
<organism evidence="14 15">
    <name type="scientific">Pedobacter duraquae</name>
    <dbReference type="NCBI Taxonomy" id="425511"/>
    <lineage>
        <taxon>Bacteria</taxon>
        <taxon>Pseudomonadati</taxon>
        <taxon>Bacteroidota</taxon>
        <taxon>Sphingobacteriia</taxon>
        <taxon>Sphingobacteriales</taxon>
        <taxon>Sphingobacteriaceae</taxon>
        <taxon>Pedobacter</taxon>
    </lineage>
</organism>
<dbReference type="Pfam" id="PF13807">
    <property type="entry name" value="GNVR"/>
    <property type="match status" value="1"/>
</dbReference>